<keyword evidence="2" id="KW-1185">Reference proteome</keyword>
<evidence type="ECO:0000313" key="2">
    <source>
        <dbReference type="Proteomes" id="UP000001357"/>
    </source>
</evidence>
<organism evidence="1 2">
    <name type="scientific">Monosiga brevicollis</name>
    <name type="common">Choanoflagellate</name>
    <dbReference type="NCBI Taxonomy" id="81824"/>
    <lineage>
        <taxon>Eukaryota</taxon>
        <taxon>Choanoflagellata</taxon>
        <taxon>Craspedida</taxon>
        <taxon>Salpingoecidae</taxon>
        <taxon>Monosiga</taxon>
    </lineage>
</organism>
<name>A9V6K3_MONBE</name>
<dbReference type="GeneID" id="5893576"/>
<sequence length="660" mass="68066">MPTLDEAGNGRLEVLPVTTLEELSGNGDVGDCNGSALLGYDGELEGMGGEDRLGRLGGGSVVGGIGEINAEGETGILSIDVDNIGGLGGRVKGSSGITSEEADDGTRGLLGRDGGVTTVLGGCKTNVELDGANDELLGTAEELMTTFVELSIGKEDEPGRLVVPTLAVLDDVGSGRSEVSIALCVRELVGMLLVKLTGKLEVATEDGNNKLELEPGILVAAELLVASLLAGATEGTLETTLEVATTYAVELVGTAVLVVTTGVLGGRLTPALEDPTAGVTKFELTLGMLVVPKLLEVTELSDGVALLLDNDDVSTTDKELEAERIAELEVEASELKVTVDEDGMALGIAELALPKTPDEARLEVGGELETNVDDVEDGAGLAVEEERMVSVLVATGAELLAGTWLLALAEKKGDEEEGEVYPSLALVLDERLVDGVMLDGPGVLEAIKLLLTATMVLVGGITELLTELAEEDGCALAEDVVSEVNEEEETGVMSSVLLDGAAEVRIEAVLLLLTTMLDVLGLSLEKITVLEVELQDELEGAIGVAEVMDEGVETLLVPGAIVLVECGDGSICRRVCRGVIDGGCDGGGDSVGQGSEDGCRRRGGGICEICENGKSGPLRKRKRQGWRRIERAIAVGEGNARAHGGGVSHKETIDAMGATN</sequence>
<dbReference type="EMBL" id="CH991563">
    <property type="protein sequence ID" value="EDQ86822.1"/>
    <property type="molecule type" value="Genomic_DNA"/>
</dbReference>
<gene>
    <name evidence="1" type="ORF">MONBRDRAFT_10508</name>
</gene>
<protein>
    <submittedName>
        <fullName evidence="1">Uncharacterized protein</fullName>
    </submittedName>
</protein>
<proteinExistence type="predicted"/>
<dbReference type="AlphaFoldDB" id="A9V6K3"/>
<dbReference type="Proteomes" id="UP000001357">
    <property type="component" value="Unassembled WGS sequence"/>
</dbReference>
<dbReference type="KEGG" id="mbr:MONBRDRAFT_10508"/>
<accession>A9V6K3</accession>
<dbReference type="RefSeq" id="XP_001748367.1">
    <property type="nucleotide sequence ID" value="XM_001748315.1"/>
</dbReference>
<evidence type="ECO:0000313" key="1">
    <source>
        <dbReference type="EMBL" id="EDQ86822.1"/>
    </source>
</evidence>
<reference evidence="1 2" key="1">
    <citation type="journal article" date="2008" name="Nature">
        <title>The genome of the choanoflagellate Monosiga brevicollis and the origin of metazoans.</title>
        <authorList>
            <consortium name="JGI Sequencing"/>
            <person name="King N."/>
            <person name="Westbrook M.J."/>
            <person name="Young S.L."/>
            <person name="Kuo A."/>
            <person name="Abedin M."/>
            <person name="Chapman J."/>
            <person name="Fairclough S."/>
            <person name="Hellsten U."/>
            <person name="Isogai Y."/>
            <person name="Letunic I."/>
            <person name="Marr M."/>
            <person name="Pincus D."/>
            <person name="Putnam N."/>
            <person name="Rokas A."/>
            <person name="Wright K.J."/>
            <person name="Zuzow R."/>
            <person name="Dirks W."/>
            <person name="Good M."/>
            <person name="Goodstein D."/>
            <person name="Lemons D."/>
            <person name="Li W."/>
            <person name="Lyons J.B."/>
            <person name="Morris A."/>
            <person name="Nichols S."/>
            <person name="Richter D.J."/>
            <person name="Salamov A."/>
            <person name="Bork P."/>
            <person name="Lim W.A."/>
            <person name="Manning G."/>
            <person name="Miller W.T."/>
            <person name="McGinnis W."/>
            <person name="Shapiro H."/>
            <person name="Tjian R."/>
            <person name="Grigoriev I.V."/>
            <person name="Rokhsar D."/>
        </authorList>
    </citation>
    <scope>NUCLEOTIDE SEQUENCE [LARGE SCALE GENOMIC DNA]</scope>
    <source>
        <strain evidence="2">MX1 / ATCC 50154</strain>
    </source>
</reference>
<dbReference type="InParanoid" id="A9V6K3"/>